<protein>
    <submittedName>
        <fullName evidence="5">IucA/IucC family protein</fullName>
    </submittedName>
</protein>
<proteinExistence type="inferred from homology"/>
<dbReference type="Pfam" id="PF04183">
    <property type="entry name" value="IucA_IucC"/>
    <property type="match status" value="1"/>
</dbReference>
<dbReference type="Proteomes" id="UP001589776">
    <property type="component" value="Unassembled WGS sequence"/>
</dbReference>
<evidence type="ECO:0000313" key="6">
    <source>
        <dbReference type="Proteomes" id="UP001589776"/>
    </source>
</evidence>
<dbReference type="InterPro" id="IPR007310">
    <property type="entry name" value="Aerobactin_biosyn_IucA/IucC_N"/>
</dbReference>
<dbReference type="InterPro" id="IPR022770">
    <property type="entry name" value="IucA/IucC-like_C"/>
</dbReference>
<name>A0ABV6DT36_9BACL</name>
<evidence type="ECO:0000256" key="1">
    <source>
        <dbReference type="ARBA" id="ARBA00004924"/>
    </source>
</evidence>
<organism evidence="5 6">
    <name type="scientific">Paenibacillus chartarius</name>
    <dbReference type="NCBI Taxonomy" id="747481"/>
    <lineage>
        <taxon>Bacteria</taxon>
        <taxon>Bacillati</taxon>
        <taxon>Bacillota</taxon>
        <taxon>Bacilli</taxon>
        <taxon>Bacillales</taxon>
        <taxon>Paenibacillaceae</taxon>
        <taxon>Paenibacillus</taxon>
    </lineage>
</organism>
<dbReference type="PANTHER" id="PTHR34384">
    <property type="entry name" value="L-2,3-DIAMINOPROPANOATE--CITRATE LIGASE"/>
    <property type="match status" value="1"/>
</dbReference>
<evidence type="ECO:0000256" key="2">
    <source>
        <dbReference type="ARBA" id="ARBA00007832"/>
    </source>
</evidence>
<comment type="pathway">
    <text evidence="1">Siderophore biosynthesis.</text>
</comment>
<sequence>MSIGGVNLSASMPAQEHDATAEACSAEERILADLVNALLAENVWGTAEAFTDLRQAAFEIPGWRTADTDLVCCQWRIDKEGGHFLAVPVRSAIVQAYRYAGGGVFEVKADLPEKAVRLGPVELLQRLTDSLYAGARKEETASAGGFSEAGEGPARLLQLLRLSLEQTRWTEGYAKRSRQSGLQREDGAERGHGSRLERMWSIIELERRASLRDRPFHPVAKAKGGWTQTEYEAYSAESGLPIRLRWLAVRRSRLISGSGAQDPAGSPFQAPAELLLTPGDRRRVEEAMARLGLAQDEYMALPAHPWQAEAVLPGMLPEELAEGVFVPLEVEAGEYYATSSARSLAPADGGAQHVKLPLGIVSLGAVRYLPAVHMMNAERGQRLLEQARERDPELRRLLSLCDETKWWAYLPVSGDLFADPPRHLSAMIRSYPSGLIGTDGIRLVPMSALAVHGPDHDDHLFDLWLQERGLDASGAAELFREVCLGFFHIILRLFRFGLVPEIHGQNAVLVVRQGEVTGLLLRDHDSVRLHLPWMEKHGIPDPHYKMKPGYPNSLYNETPEKLLVYIQTLGIQVNLYSILESVAGRYQEEESALWHVLKESLSEAILLAELPSEVADLVRRTLFDNPSWPWKHIMKPLLEQTGSPSGSMPSGMGTAVNPFHRCSRVCTDEA</sequence>
<evidence type="ECO:0000259" key="4">
    <source>
        <dbReference type="Pfam" id="PF06276"/>
    </source>
</evidence>
<evidence type="ECO:0000259" key="3">
    <source>
        <dbReference type="Pfam" id="PF04183"/>
    </source>
</evidence>
<accession>A0ABV6DT36</accession>
<dbReference type="Pfam" id="PF06276">
    <property type="entry name" value="FhuF"/>
    <property type="match status" value="1"/>
</dbReference>
<comment type="caution">
    <text evidence="5">The sequence shown here is derived from an EMBL/GenBank/DDBJ whole genome shotgun (WGS) entry which is preliminary data.</text>
</comment>
<reference evidence="5 6" key="1">
    <citation type="submission" date="2024-09" db="EMBL/GenBank/DDBJ databases">
        <authorList>
            <person name="Sun Q."/>
            <person name="Mori K."/>
        </authorList>
    </citation>
    <scope>NUCLEOTIDE SEQUENCE [LARGE SCALE GENOMIC DNA]</scope>
    <source>
        <strain evidence="5 6">CCM 7759</strain>
    </source>
</reference>
<feature type="domain" description="Aerobactin siderophore biosynthesis IucA/IucC N-terminal" evidence="3">
    <location>
        <begin position="203"/>
        <end position="450"/>
    </location>
</feature>
<comment type="similarity">
    <text evidence="2">Belongs to the IucA/IucC family.</text>
</comment>
<gene>
    <name evidence="5" type="ORF">ACFFK0_25755</name>
</gene>
<keyword evidence="6" id="KW-1185">Reference proteome</keyword>
<dbReference type="EMBL" id="JBHLWN010000103">
    <property type="protein sequence ID" value="MFC0215807.1"/>
    <property type="molecule type" value="Genomic_DNA"/>
</dbReference>
<dbReference type="InterPro" id="IPR037455">
    <property type="entry name" value="LucA/IucC-like"/>
</dbReference>
<dbReference type="Gene3D" id="1.10.510.40">
    <property type="match status" value="1"/>
</dbReference>
<dbReference type="PANTHER" id="PTHR34384:SF6">
    <property type="entry name" value="STAPHYLOFERRIN B SYNTHASE"/>
    <property type="match status" value="1"/>
</dbReference>
<feature type="domain" description="Aerobactin siderophore biosynthesis IucA/IucC-like C-terminal" evidence="4">
    <location>
        <begin position="493"/>
        <end position="631"/>
    </location>
</feature>
<dbReference type="RefSeq" id="WP_377473351.1">
    <property type="nucleotide sequence ID" value="NZ_JBHLWN010000103.1"/>
</dbReference>
<evidence type="ECO:0000313" key="5">
    <source>
        <dbReference type="EMBL" id="MFC0215807.1"/>
    </source>
</evidence>